<name>A0AA38FPV6_TAXCH</name>
<feature type="compositionally biased region" description="Polar residues" evidence="1">
    <location>
        <begin position="226"/>
        <end position="246"/>
    </location>
</feature>
<evidence type="ECO:0000313" key="3">
    <source>
        <dbReference type="Proteomes" id="UP000824469"/>
    </source>
</evidence>
<dbReference type="Proteomes" id="UP000824469">
    <property type="component" value="Unassembled WGS sequence"/>
</dbReference>
<sequence>MAIPQILSSLIIESCANSPLKYITFKTLDPIGSCSYLGNENFRKGSCSDSGNENFRKVACLDMGSDNFTADIGKWEQKNLISRDGQMELSTQVLFASFDQRSERVAGESPCSALGAVIADCLHKNKNSMSTKALFNTLIRECFLEWRNLCQIQSYKQRFPYKHFDLETVLEAKEAYNIIDTLGERLFEGSNQAYILKFDKNTAVYQLLEEAKSSTTSQSASTDISKSNGNELQHGNAKNRNTSPVEIANSNDVEGKLICKEKESCKEFRIKGFRAALTLRDLEIDIKRGLLGGIHPYQRLDIEFHFTICSSTSMKLIAATPPVPPPRYFGLQDWVVLPGERCPRSDTAISFADSVHSKVTHEFRGHEIKSEIEELPVESDDLNGRNGYITNGHPKMLTLEEAEFDVPKTMNLTTVYPEMKAEAEPNGLDAKKLEQLDATNTESAIPLSPLDASMDDSSMATRNYVVENFGKAKQGGSAILVDNDVSLELSSEGAKQTSSGLASVCPEMKAEARPDGLDVKKGESRRQ</sequence>
<dbReference type="AlphaFoldDB" id="A0AA38FPV6"/>
<gene>
    <name evidence="2" type="ORF">KI387_036005</name>
</gene>
<keyword evidence="3" id="KW-1185">Reference proteome</keyword>
<proteinExistence type="predicted"/>
<comment type="caution">
    <text evidence="2">The sequence shown here is derived from an EMBL/GenBank/DDBJ whole genome shotgun (WGS) entry which is preliminary data.</text>
</comment>
<feature type="compositionally biased region" description="Basic and acidic residues" evidence="1">
    <location>
        <begin position="508"/>
        <end position="527"/>
    </location>
</feature>
<dbReference type="PANTHER" id="PTHR31182">
    <property type="entry name" value="C2 NT-TYPE DOMAIN-CONTAINING PROTEIN"/>
    <property type="match status" value="1"/>
</dbReference>
<organism evidence="2 3">
    <name type="scientific">Taxus chinensis</name>
    <name type="common">Chinese yew</name>
    <name type="synonym">Taxus wallichiana var. chinensis</name>
    <dbReference type="NCBI Taxonomy" id="29808"/>
    <lineage>
        <taxon>Eukaryota</taxon>
        <taxon>Viridiplantae</taxon>
        <taxon>Streptophyta</taxon>
        <taxon>Embryophyta</taxon>
        <taxon>Tracheophyta</taxon>
        <taxon>Spermatophyta</taxon>
        <taxon>Pinopsida</taxon>
        <taxon>Pinidae</taxon>
        <taxon>Conifers II</taxon>
        <taxon>Cupressales</taxon>
        <taxon>Taxaceae</taxon>
        <taxon>Taxus</taxon>
    </lineage>
</organism>
<feature type="region of interest" description="Disordered" evidence="1">
    <location>
        <begin position="490"/>
        <end position="527"/>
    </location>
</feature>
<evidence type="ECO:0000313" key="2">
    <source>
        <dbReference type="EMBL" id="KAH9308094.1"/>
    </source>
</evidence>
<protein>
    <submittedName>
        <fullName evidence="2">Uncharacterized protein</fullName>
    </submittedName>
</protein>
<feature type="non-terminal residue" evidence="2">
    <location>
        <position position="527"/>
    </location>
</feature>
<reference evidence="2 3" key="1">
    <citation type="journal article" date="2021" name="Nat. Plants">
        <title>The Taxus genome provides insights into paclitaxel biosynthesis.</title>
        <authorList>
            <person name="Xiong X."/>
            <person name="Gou J."/>
            <person name="Liao Q."/>
            <person name="Li Y."/>
            <person name="Zhou Q."/>
            <person name="Bi G."/>
            <person name="Li C."/>
            <person name="Du R."/>
            <person name="Wang X."/>
            <person name="Sun T."/>
            <person name="Guo L."/>
            <person name="Liang H."/>
            <person name="Lu P."/>
            <person name="Wu Y."/>
            <person name="Zhang Z."/>
            <person name="Ro D.K."/>
            <person name="Shang Y."/>
            <person name="Huang S."/>
            <person name="Yan J."/>
        </authorList>
    </citation>
    <scope>NUCLEOTIDE SEQUENCE [LARGE SCALE GENOMIC DNA]</scope>
    <source>
        <strain evidence="2">Ta-2019</strain>
    </source>
</reference>
<accession>A0AA38FPV6</accession>
<dbReference type="PANTHER" id="PTHR31182:SF21">
    <property type="entry name" value="C2 NT-TYPE DOMAIN-CONTAINING PROTEIN"/>
    <property type="match status" value="1"/>
</dbReference>
<evidence type="ECO:0000256" key="1">
    <source>
        <dbReference type="SAM" id="MobiDB-lite"/>
    </source>
</evidence>
<dbReference type="EMBL" id="JAHRHJ020000007">
    <property type="protein sequence ID" value="KAH9308094.1"/>
    <property type="molecule type" value="Genomic_DNA"/>
</dbReference>
<feature type="region of interest" description="Disordered" evidence="1">
    <location>
        <begin position="218"/>
        <end position="246"/>
    </location>
</feature>